<dbReference type="PANTHER" id="PTHR10037:SF62">
    <property type="entry name" value="SODIUM CHANNEL PROTEIN 60E"/>
    <property type="match status" value="1"/>
</dbReference>
<keyword evidence="6" id="KW-0175">Coiled coil</keyword>
<dbReference type="PROSITE" id="PS00018">
    <property type="entry name" value="EF_HAND_1"/>
    <property type="match status" value="2"/>
</dbReference>
<dbReference type="GO" id="GO:0001518">
    <property type="term" value="C:voltage-gated sodium channel complex"/>
    <property type="evidence" value="ECO:0007669"/>
    <property type="project" value="TreeGrafter"/>
</dbReference>
<evidence type="ECO:0000313" key="9">
    <source>
        <dbReference type="EMBL" id="CAE7766191.1"/>
    </source>
</evidence>
<keyword evidence="10" id="KW-1185">Reference proteome</keyword>
<proteinExistence type="predicted"/>
<dbReference type="Gene3D" id="1.20.120.350">
    <property type="entry name" value="Voltage-gated potassium channels. Chain C"/>
    <property type="match status" value="1"/>
</dbReference>
<dbReference type="InterPro" id="IPR018247">
    <property type="entry name" value="EF_Hand_1_Ca_BS"/>
</dbReference>
<gene>
    <name evidence="9" type="primary">Catsper1</name>
    <name evidence="9" type="ORF">SPIL2461_LOCUS22469</name>
</gene>
<dbReference type="SUPFAM" id="SSF47473">
    <property type="entry name" value="EF-hand"/>
    <property type="match status" value="1"/>
</dbReference>
<keyword evidence="4 7" id="KW-1133">Transmembrane helix</keyword>
<dbReference type="InterPro" id="IPR005821">
    <property type="entry name" value="Ion_trans_dom"/>
</dbReference>
<evidence type="ECO:0000256" key="3">
    <source>
        <dbReference type="ARBA" id="ARBA00022837"/>
    </source>
</evidence>
<feature type="domain" description="EF-hand" evidence="8">
    <location>
        <begin position="1149"/>
        <end position="1184"/>
    </location>
</feature>
<dbReference type="InterPro" id="IPR002048">
    <property type="entry name" value="EF_hand_dom"/>
</dbReference>
<keyword evidence="2 7" id="KW-0812">Transmembrane</keyword>
<dbReference type="Gene3D" id="1.10.287.70">
    <property type="match status" value="1"/>
</dbReference>
<dbReference type="PANTHER" id="PTHR10037">
    <property type="entry name" value="VOLTAGE-GATED CATION CHANNEL CALCIUM AND SODIUM"/>
    <property type="match status" value="1"/>
</dbReference>
<feature type="transmembrane region" description="Helical" evidence="7">
    <location>
        <begin position="955"/>
        <end position="975"/>
    </location>
</feature>
<reference evidence="9" key="1">
    <citation type="submission" date="2021-02" db="EMBL/GenBank/DDBJ databases">
        <authorList>
            <person name="Dougan E. K."/>
            <person name="Rhodes N."/>
            <person name="Thang M."/>
            <person name="Chan C."/>
        </authorList>
    </citation>
    <scope>NUCLEOTIDE SEQUENCE</scope>
</reference>
<dbReference type="Gene3D" id="1.10.238.10">
    <property type="entry name" value="EF-hand"/>
    <property type="match status" value="1"/>
</dbReference>
<comment type="subcellular location">
    <subcellularLocation>
        <location evidence="1">Membrane</location>
        <topology evidence="1">Multi-pass membrane protein</topology>
    </subcellularLocation>
</comment>
<keyword evidence="5 7" id="KW-0472">Membrane</keyword>
<dbReference type="GO" id="GO:0005248">
    <property type="term" value="F:voltage-gated sodium channel activity"/>
    <property type="evidence" value="ECO:0007669"/>
    <property type="project" value="TreeGrafter"/>
</dbReference>
<dbReference type="InterPro" id="IPR011992">
    <property type="entry name" value="EF-hand-dom_pair"/>
</dbReference>
<evidence type="ECO:0000256" key="6">
    <source>
        <dbReference type="SAM" id="Coils"/>
    </source>
</evidence>
<evidence type="ECO:0000256" key="7">
    <source>
        <dbReference type="SAM" id="Phobius"/>
    </source>
</evidence>
<organism evidence="9 10">
    <name type="scientific">Symbiodinium pilosum</name>
    <name type="common">Dinoflagellate</name>
    <dbReference type="NCBI Taxonomy" id="2952"/>
    <lineage>
        <taxon>Eukaryota</taxon>
        <taxon>Sar</taxon>
        <taxon>Alveolata</taxon>
        <taxon>Dinophyceae</taxon>
        <taxon>Suessiales</taxon>
        <taxon>Symbiodiniaceae</taxon>
        <taxon>Symbiodinium</taxon>
    </lineage>
</organism>
<dbReference type="InterPro" id="IPR027359">
    <property type="entry name" value="Volt_channel_dom_sf"/>
</dbReference>
<accession>A0A812Y4E6</accession>
<feature type="transmembrane region" description="Helical" evidence="7">
    <location>
        <begin position="1011"/>
        <end position="1030"/>
    </location>
</feature>
<dbReference type="SMART" id="SM00054">
    <property type="entry name" value="EFh"/>
    <property type="match status" value="2"/>
</dbReference>
<evidence type="ECO:0000256" key="1">
    <source>
        <dbReference type="ARBA" id="ARBA00004141"/>
    </source>
</evidence>
<dbReference type="PROSITE" id="PS50222">
    <property type="entry name" value="EF_HAND_2"/>
    <property type="match status" value="2"/>
</dbReference>
<dbReference type="InterPro" id="IPR043203">
    <property type="entry name" value="VGCC_Ca_Na"/>
</dbReference>
<dbReference type="Pfam" id="PF00520">
    <property type="entry name" value="Ion_trans"/>
    <property type="match status" value="1"/>
</dbReference>
<feature type="coiled-coil region" evidence="6">
    <location>
        <begin position="175"/>
        <end position="202"/>
    </location>
</feature>
<evidence type="ECO:0000259" key="8">
    <source>
        <dbReference type="PROSITE" id="PS50222"/>
    </source>
</evidence>
<feature type="transmembrane region" description="Helical" evidence="7">
    <location>
        <begin position="1102"/>
        <end position="1125"/>
    </location>
</feature>
<evidence type="ECO:0000256" key="2">
    <source>
        <dbReference type="ARBA" id="ARBA00022692"/>
    </source>
</evidence>
<sequence>MEELSIAPHTWAYILSTGAISPQDLEGLFFGFSPGHVCSFRLLGGPGSGTDKEAAVLSQCAQEVVADQMRHGFQLLGWCSIRRGAIAKFTVEENNLHQAVKTASEAMAGETESTFAGCVVGRQRPKEAGKFMQAGVAFGPTKKRLRISVRHLSAGTPPSAEPVTGELKELLAGCAADLQKDVGDLDKEVKAALTEVEKLAEKQVVPQVKRLRAAQLSAGPAQSSSAHEAKRHCSSWEMLVTDLLKAEIIDLARTASAPWLMRGRRQGITSACSQSLQRQDQSQDQLFARSAWRRKMPSSRMKMRSCEDNWRKLCGKWSRYATPRRRIASAPGWLNVDLWEWVFSEDEVFNVCTGGIVALVAAAVTHQGMIRMTFFFGATALTHRFAAAFQSANTIDTDEQISFDGLPTQGEISPEKKTGACLFGAKALCNGRFVVGLATLPVERVENAETSHLWVFGVLAWGLAQWQFFAKLAWRASKHCTVLTVSWRLPTFQVDDLFLGYLDVEEIVDDFLFRGGRPRLEHRVGFSARRSVTVFKSSVGDPQHETSVTTISISDEESSALSAALERFELLEAARLVNGKVVAEEQHQAVQEAGGVDRLRTVAAQYEAELTCQTAIGFSREHGDKVMYFEPDNLQKSHMASLEKISIAPSKMPVFGALPEYDFEYGLELQSQSFMLVVVVTVDVKRKTPEDGVGVKTDDVLRRNWLIPEQHSPYDVRSSEPQAWVTEVLATDDDQPFGATLPPVDAGHVRAADVMKFTALTGDHEQGRDGFTLKVRHVLTVYPGSLSMALMRFMPKWGLRKALGSALERAVRLTTSVLTNKEHLRETLEVLKTFRYQGQEKKPWLDEDGKLIWSTTRLRVANVVLSQSFEMLMGCIILVNVVAIIIEADTDAKCYPEYFQNYQSCPTRSGTIAWLMALNITLLIIYLFECVARIYVERASFFCNKWNMIDFTTVFLGWLSIVLAATTASVVNLGLFRLLRLVRVFRAIRILIAIPEFYMLVTGLYSAIKAIFFGSAMLVLVIIFWAIAAVEMFHPILANFSPSVCESCRTAFSNVFDASCTLFQQSLSSTMTALQDVASMIVAGDAWGEVSQPLLEARSWTAIPLFLIVVTISLGVLNLILAVIVESAAEARENDVEQKVKQKDAERGRNMVELAVLCADLDTDGSGTVSPQEMLHGYDNMPDFKRLMDQMDIKRDEMELIFNVLDSDCSGNVSYLEFCKNLGSFFKRDPVIMNSLVQCSILDLKKLVKEQVAAVMKQQHDETMRELRRMFTTLSPLRGLSTPAPAQVHNMEIMVPEPRRPETLQTIERIDDELQPLLAKVETLAAELEDANPWNSWNGSDVGSSEVEKSKLDAAVAYELVGDGGVGDLAQTPASLTDLDARYATLCNRLQSRVDEAELFRSRLCYAIQYLSAQVRSDKVGPVQPVLLTQV</sequence>
<feature type="transmembrane region" description="Helical" evidence="7">
    <location>
        <begin position="871"/>
        <end position="890"/>
    </location>
</feature>
<dbReference type="Proteomes" id="UP000649617">
    <property type="component" value="Unassembled WGS sequence"/>
</dbReference>
<dbReference type="EMBL" id="CAJNIZ010047327">
    <property type="protein sequence ID" value="CAE7766191.1"/>
    <property type="molecule type" value="Genomic_DNA"/>
</dbReference>
<keyword evidence="3" id="KW-0106">Calcium</keyword>
<comment type="caution">
    <text evidence="9">The sequence shown here is derived from an EMBL/GenBank/DDBJ whole genome shotgun (WGS) entry which is preliminary data.</text>
</comment>
<name>A0A812Y4E6_SYMPI</name>
<dbReference type="SUPFAM" id="SSF81324">
    <property type="entry name" value="Voltage-gated potassium channels"/>
    <property type="match status" value="1"/>
</dbReference>
<protein>
    <submittedName>
        <fullName evidence="9">Catsper1 protein</fullName>
    </submittedName>
</protein>
<dbReference type="GO" id="GO:0005509">
    <property type="term" value="F:calcium ion binding"/>
    <property type="evidence" value="ECO:0007669"/>
    <property type="project" value="InterPro"/>
</dbReference>
<evidence type="ECO:0000313" key="10">
    <source>
        <dbReference type="Proteomes" id="UP000649617"/>
    </source>
</evidence>
<dbReference type="OrthoDB" id="427456at2759"/>
<feature type="transmembrane region" description="Helical" evidence="7">
    <location>
        <begin position="911"/>
        <end position="935"/>
    </location>
</feature>
<evidence type="ECO:0000256" key="4">
    <source>
        <dbReference type="ARBA" id="ARBA00022989"/>
    </source>
</evidence>
<dbReference type="CDD" id="cd00051">
    <property type="entry name" value="EFh"/>
    <property type="match status" value="1"/>
</dbReference>
<feature type="domain" description="EF-hand" evidence="8">
    <location>
        <begin position="1193"/>
        <end position="1228"/>
    </location>
</feature>
<evidence type="ECO:0000256" key="5">
    <source>
        <dbReference type="ARBA" id="ARBA00023136"/>
    </source>
</evidence>